<sequence length="67" mass="8003">MRGDFEFKLDHSIFYFSAVRVRKPFSAEVFRIYKQGNDATESNLCDMTFKMDDVLEIRYDGNRVWPV</sequence>
<protein>
    <submittedName>
        <fullName evidence="1">Uncharacterized protein</fullName>
    </submittedName>
</protein>
<proteinExistence type="predicted"/>
<dbReference type="AlphaFoldDB" id="A0A1G2MHX9"/>
<accession>A0A1G2MHX9</accession>
<dbReference type="STRING" id="1802306.A3C72_02595"/>
<dbReference type="Proteomes" id="UP000177130">
    <property type="component" value="Unassembled WGS sequence"/>
</dbReference>
<name>A0A1G2MHX9_9BACT</name>
<gene>
    <name evidence="1" type="ORF">A3C72_02595</name>
</gene>
<comment type="caution">
    <text evidence="1">The sequence shown here is derived from an EMBL/GenBank/DDBJ whole genome shotgun (WGS) entry which is preliminary data.</text>
</comment>
<reference evidence="1 2" key="1">
    <citation type="journal article" date="2016" name="Nat. Commun.">
        <title>Thousands of microbial genomes shed light on interconnected biogeochemical processes in an aquifer system.</title>
        <authorList>
            <person name="Anantharaman K."/>
            <person name="Brown C.T."/>
            <person name="Hug L.A."/>
            <person name="Sharon I."/>
            <person name="Castelle C.J."/>
            <person name="Probst A.J."/>
            <person name="Thomas B.C."/>
            <person name="Singh A."/>
            <person name="Wilkins M.J."/>
            <person name="Karaoz U."/>
            <person name="Brodie E.L."/>
            <person name="Williams K.H."/>
            <person name="Hubbard S.S."/>
            <person name="Banfield J.F."/>
        </authorList>
    </citation>
    <scope>NUCLEOTIDE SEQUENCE [LARGE SCALE GENOMIC DNA]</scope>
</reference>
<evidence type="ECO:0000313" key="2">
    <source>
        <dbReference type="Proteomes" id="UP000177130"/>
    </source>
</evidence>
<organism evidence="1 2">
    <name type="scientific">Candidatus Taylorbacteria bacterium RIFCSPHIGHO2_02_FULL_43_32b</name>
    <dbReference type="NCBI Taxonomy" id="1802306"/>
    <lineage>
        <taxon>Bacteria</taxon>
        <taxon>Candidatus Tayloriibacteriota</taxon>
    </lineage>
</organism>
<evidence type="ECO:0000313" key="1">
    <source>
        <dbReference type="EMBL" id="OHA22779.1"/>
    </source>
</evidence>
<dbReference type="EMBL" id="MHRK01000047">
    <property type="protein sequence ID" value="OHA22779.1"/>
    <property type="molecule type" value="Genomic_DNA"/>
</dbReference>